<gene>
    <name evidence="2" type="ORF">AAF712_015378</name>
</gene>
<feature type="compositionally biased region" description="Low complexity" evidence="1">
    <location>
        <begin position="327"/>
        <end position="353"/>
    </location>
</feature>
<sequence length="683" mass="77215">MAFTRSTVVNKAPSSLSDFTPYTAVDGQVGSWVEDGRFFVTSPNSNVIYKPLFGSRDVYLRQDYLLGAEDPLLYPQPFLPDRCHWAAIPRRPLRPESTRAKWWTFPPPEAFINEPNSSVKGLGRWARDYVEQYEQDCANISKRVSKYRSSQQSMAGINPVITGLEGQLVRTLRHLMTMPLPFHRARQLWSFFRRWYLELVGALDWVELYKPVMDGQSSPLEETKVNSAVAMGAFLTSVHDCEFFFKAGLPFWFVRPAHLHPMTRVDEQVVPITPESAGLCLDEIMSHKKEILYHGPLRDIKRAVAVEKFGLAIVDYSTDPFSIPASGPSGSSSSILSSPSTVPSSVVPSSAKPSKAKNKRKRHEPYNKANSKAKAPPAPERDKFAEIRGPYSPEIPDVWVEALASIDRSRRPAQEEVVDGGYAFPDPGLFLYVPLEKMQRLLRNWLRMHPVLRIRHSMEPCTASSAWPPKQWRILLGTTDDHTPKEGSQMATSRAVVRELLGQCLDFYGLTIEDSDSEFFTWDGSRFSIDQLSDPRLVKQIVWELYELNFRFEFQALDRKCRGVVYPACGVGDASSFNPVIQACSADPSLNPSQVSIGKANCGLAAAEIRHRGSYFRQMCQIIKDWGPGGAAAETFLAGKEKLKHYTDDELIAMERWATRFYCQTFYEKFGRPPILPHRLDSV</sequence>
<feature type="region of interest" description="Disordered" evidence="1">
    <location>
        <begin position="327"/>
        <end position="389"/>
    </location>
</feature>
<feature type="compositionally biased region" description="Basic residues" evidence="1">
    <location>
        <begin position="354"/>
        <end position="363"/>
    </location>
</feature>
<proteinExistence type="predicted"/>
<evidence type="ECO:0000256" key="1">
    <source>
        <dbReference type="SAM" id="MobiDB-lite"/>
    </source>
</evidence>
<reference evidence="2 3" key="1">
    <citation type="submission" date="2024-05" db="EMBL/GenBank/DDBJ databases">
        <title>A draft genome resource for the thread blight pathogen Marasmius tenuissimus strain MS-2.</title>
        <authorList>
            <person name="Yulfo-Soto G.E."/>
            <person name="Baruah I.K."/>
            <person name="Amoako-Attah I."/>
            <person name="Bukari Y."/>
            <person name="Meinhardt L.W."/>
            <person name="Bailey B.A."/>
            <person name="Cohen S.P."/>
        </authorList>
    </citation>
    <scope>NUCLEOTIDE SEQUENCE [LARGE SCALE GENOMIC DNA]</scope>
    <source>
        <strain evidence="2 3">MS-2</strain>
    </source>
</reference>
<name>A0ABR2ZAF1_9AGAR</name>
<organism evidence="2 3">
    <name type="scientific">Marasmius tenuissimus</name>
    <dbReference type="NCBI Taxonomy" id="585030"/>
    <lineage>
        <taxon>Eukaryota</taxon>
        <taxon>Fungi</taxon>
        <taxon>Dikarya</taxon>
        <taxon>Basidiomycota</taxon>
        <taxon>Agaricomycotina</taxon>
        <taxon>Agaricomycetes</taxon>
        <taxon>Agaricomycetidae</taxon>
        <taxon>Agaricales</taxon>
        <taxon>Marasmiineae</taxon>
        <taxon>Marasmiaceae</taxon>
        <taxon>Marasmius</taxon>
    </lineage>
</organism>
<dbReference type="EMBL" id="JBBXMP010000396">
    <property type="protein sequence ID" value="KAL0057969.1"/>
    <property type="molecule type" value="Genomic_DNA"/>
</dbReference>
<keyword evidence="3" id="KW-1185">Reference proteome</keyword>
<evidence type="ECO:0000313" key="2">
    <source>
        <dbReference type="EMBL" id="KAL0057969.1"/>
    </source>
</evidence>
<comment type="caution">
    <text evidence="2">The sequence shown here is derived from an EMBL/GenBank/DDBJ whole genome shotgun (WGS) entry which is preliminary data.</text>
</comment>
<accession>A0ABR2ZAF1</accession>
<protein>
    <submittedName>
        <fullName evidence="2">Uncharacterized protein</fullName>
    </submittedName>
</protein>
<evidence type="ECO:0000313" key="3">
    <source>
        <dbReference type="Proteomes" id="UP001437256"/>
    </source>
</evidence>
<dbReference type="Proteomes" id="UP001437256">
    <property type="component" value="Unassembled WGS sequence"/>
</dbReference>